<name>A0A1G6VMV5_PEPNI</name>
<dbReference type="RefSeq" id="WP_091791548.1">
    <property type="nucleotide sequence ID" value="NZ_FNAF01000004.1"/>
</dbReference>
<dbReference type="Proteomes" id="UP000198995">
    <property type="component" value="Unassembled WGS sequence"/>
</dbReference>
<dbReference type="EMBL" id="FNAF01000004">
    <property type="protein sequence ID" value="SDD54888.1"/>
    <property type="molecule type" value="Genomic_DNA"/>
</dbReference>
<accession>A0A1G6VMV5</accession>
<protein>
    <recommendedName>
        <fullName evidence="3">Type II toxin-antitoxin system RelE/ParE family toxin</fullName>
    </recommendedName>
</protein>
<evidence type="ECO:0000313" key="1">
    <source>
        <dbReference type="EMBL" id="SDD54888.1"/>
    </source>
</evidence>
<reference evidence="1 2" key="1">
    <citation type="submission" date="2016-10" db="EMBL/GenBank/DDBJ databases">
        <authorList>
            <person name="de Groot N.N."/>
        </authorList>
    </citation>
    <scope>NUCLEOTIDE SEQUENCE [LARGE SCALE GENOMIC DNA]</scope>
    <source>
        <strain evidence="1 2">DSM 20475</strain>
    </source>
</reference>
<proteinExistence type="predicted"/>
<keyword evidence="2" id="KW-1185">Reference proteome</keyword>
<dbReference type="AlphaFoldDB" id="A0A1G6VMV5"/>
<organism evidence="1 2">
    <name type="scientific">Peptococcus niger</name>
    <dbReference type="NCBI Taxonomy" id="2741"/>
    <lineage>
        <taxon>Bacteria</taxon>
        <taxon>Bacillati</taxon>
        <taxon>Bacillota</taxon>
        <taxon>Clostridia</taxon>
        <taxon>Eubacteriales</taxon>
        <taxon>Peptococcaceae</taxon>
        <taxon>Peptococcus</taxon>
    </lineage>
</organism>
<dbReference type="STRING" id="2741.SAMN04489866_10487"/>
<gene>
    <name evidence="1" type="ORF">SAMN04489866_10487</name>
</gene>
<evidence type="ECO:0008006" key="3">
    <source>
        <dbReference type="Google" id="ProtNLM"/>
    </source>
</evidence>
<evidence type="ECO:0000313" key="2">
    <source>
        <dbReference type="Proteomes" id="UP000198995"/>
    </source>
</evidence>
<sequence length="107" mass="12730">METVLLDDNRQLAQFLKQQRVSQEVFLQRALVRYRDVVRLHPEKIKTVPGAKHKGAMIFEFKLPFEAYRSFRVAFVRQDRQLRIIFASHEIKKKEFTKALKKTALVD</sequence>